<dbReference type="GO" id="GO:0008093">
    <property type="term" value="F:cytoskeletal anchor activity"/>
    <property type="evidence" value="ECO:0007669"/>
    <property type="project" value="TreeGrafter"/>
</dbReference>
<dbReference type="InterPro" id="IPR001715">
    <property type="entry name" value="CH_dom"/>
</dbReference>
<feature type="region of interest" description="Disordered" evidence="1">
    <location>
        <begin position="643"/>
        <end position="686"/>
    </location>
</feature>
<dbReference type="AlphaFoldDB" id="A0AAD4JEI6"/>
<feature type="compositionally biased region" description="Polar residues" evidence="1">
    <location>
        <begin position="643"/>
        <end position="661"/>
    </location>
</feature>
<dbReference type="PROSITE" id="PS50021">
    <property type="entry name" value="CH"/>
    <property type="match status" value="1"/>
</dbReference>
<evidence type="ECO:0000313" key="4">
    <source>
        <dbReference type="Proteomes" id="UP001190926"/>
    </source>
</evidence>
<accession>A0AAD4JEI6</accession>
<dbReference type="Proteomes" id="UP001190926">
    <property type="component" value="Unassembled WGS sequence"/>
</dbReference>
<evidence type="ECO:0000259" key="2">
    <source>
        <dbReference type="PROSITE" id="PS50021"/>
    </source>
</evidence>
<feature type="compositionally biased region" description="Basic residues" evidence="1">
    <location>
        <begin position="190"/>
        <end position="200"/>
    </location>
</feature>
<sequence>MIESSPPPSSSAESSFRELDEVFLQTQTRLWLGELLNTRLDEDLPLPDLLQDGEILFQVSKVVWDLLMTKCMELRHLKHKYGPFGSKKSSGRYRPYSNVDSFLKVCKILGLSGIDLFSPSDVVEKKNIRKVCICIRALSKKARSKQLSAPDFDMVIYSVTMPTDMVGVIRRSLESPQCTVSSSSSYSSRKGSKVKLKQKNVHASNNRDDDSSSSDESDEAESRYMGDGVNFDLEDSPEKYLIQSDVNCQCTEEFKHGHCKSASDIDHASSCCSISKKKPFHGISHVNSEERQTYMNGDADVSDMNFTLENDDPFTGDSSCINVGENNYIANYLAFSDLMVHATDVSSSVVLDGEKNMFDFFLNVEPQGVTTDERSFHNGSQRIQSDDEDMEVSSTTSMSSVLGRLLNLEFDNQFDEDDSSSTNLDSSISLELESKKLYKDSYASSEPPKDDTFHDQIFDSQEAGSKMAPGVLSSAEECSKDESCGTETSTPGNDFCLEGRGVVVANDDPLSPLSCADEDKEARGTIILGSDAHMIQEGRSDRKSVENVAPPQLVSDDTNALDSILRPNLRETVSDNTLCEPIEDMNTAQEDSCVQDDGGQESKDASDSRPPSTKHYRRPLLKTVVKGTAIAGIIFLLLQIRKSNGNSTQERQQNARYSRSKPSSEKQQRRSAGKGIYPTEKIKLGN</sequence>
<dbReference type="SUPFAM" id="SSF47576">
    <property type="entry name" value="Calponin-homology domain, CH-domain"/>
    <property type="match status" value="1"/>
</dbReference>
<proteinExistence type="predicted"/>
<dbReference type="Gene3D" id="1.10.418.10">
    <property type="entry name" value="Calponin-like domain"/>
    <property type="match status" value="1"/>
</dbReference>
<name>A0AAD4JEI6_PERFH</name>
<dbReference type="EMBL" id="SDAM02000071">
    <property type="protein sequence ID" value="KAH6832355.1"/>
    <property type="molecule type" value="Genomic_DNA"/>
</dbReference>
<comment type="caution">
    <text evidence="3">The sequence shown here is derived from an EMBL/GenBank/DDBJ whole genome shotgun (WGS) entry which is preliminary data.</text>
</comment>
<reference evidence="3 4" key="1">
    <citation type="journal article" date="2021" name="Nat. Commun.">
        <title>Incipient diploidization of the medicinal plant Perilla within 10,000 years.</title>
        <authorList>
            <person name="Zhang Y."/>
            <person name="Shen Q."/>
            <person name="Leng L."/>
            <person name="Zhang D."/>
            <person name="Chen S."/>
            <person name="Shi Y."/>
            <person name="Ning Z."/>
            <person name="Chen S."/>
        </authorList>
    </citation>
    <scope>NUCLEOTIDE SEQUENCE [LARGE SCALE GENOMIC DNA]</scope>
    <source>
        <strain evidence="4">cv. PC099</strain>
    </source>
</reference>
<feature type="region of interest" description="Disordered" evidence="1">
    <location>
        <begin position="586"/>
        <end position="619"/>
    </location>
</feature>
<feature type="domain" description="Calponin-homology (CH)" evidence="2">
    <location>
        <begin position="22"/>
        <end position="143"/>
    </location>
</feature>
<feature type="region of interest" description="Disordered" evidence="1">
    <location>
        <begin position="178"/>
        <end position="229"/>
    </location>
</feature>
<dbReference type="InterPro" id="IPR036872">
    <property type="entry name" value="CH_dom_sf"/>
</dbReference>
<keyword evidence="4" id="KW-1185">Reference proteome</keyword>
<dbReference type="PANTHER" id="PTHR46756">
    <property type="entry name" value="TRANSGELIN"/>
    <property type="match status" value="1"/>
</dbReference>
<dbReference type="GO" id="GO:0051764">
    <property type="term" value="P:actin crosslink formation"/>
    <property type="evidence" value="ECO:0007669"/>
    <property type="project" value="TreeGrafter"/>
</dbReference>
<evidence type="ECO:0000256" key="1">
    <source>
        <dbReference type="SAM" id="MobiDB-lite"/>
    </source>
</evidence>
<gene>
    <name evidence="3" type="ORF">C2S53_007215</name>
</gene>
<feature type="region of interest" description="Disordered" evidence="1">
    <location>
        <begin position="463"/>
        <end position="492"/>
    </location>
</feature>
<feature type="compositionally biased region" description="Low complexity" evidence="1">
    <location>
        <begin position="178"/>
        <end position="189"/>
    </location>
</feature>
<protein>
    <recommendedName>
        <fullName evidence="2">Calponin-homology (CH) domain-containing protein</fullName>
    </recommendedName>
</protein>
<dbReference type="GO" id="GO:0005884">
    <property type="term" value="C:actin filament"/>
    <property type="evidence" value="ECO:0007669"/>
    <property type="project" value="TreeGrafter"/>
</dbReference>
<evidence type="ECO:0000313" key="3">
    <source>
        <dbReference type="EMBL" id="KAH6832355.1"/>
    </source>
</evidence>
<feature type="region of interest" description="Disordered" evidence="1">
    <location>
        <begin position="371"/>
        <end position="396"/>
    </location>
</feature>
<dbReference type="GO" id="GO:0051015">
    <property type="term" value="F:actin filament binding"/>
    <property type="evidence" value="ECO:0007669"/>
    <property type="project" value="TreeGrafter"/>
</dbReference>
<dbReference type="PANTHER" id="PTHR46756:SF18">
    <property type="entry name" value="GAS2-LIKE PROTEIN PICKLED EGGS"/>
    <property type="match status" value="1"/>
</dbReference>
<organism evidence="3 4">
    <name type="scientific">Perilla frutescens var. hirtella</name>
    <name type="common">Perilla citriodora</name>
    <name type="synonym">Perilla setoyensis</name>
    <dbReference type="NCBI Taxonomy" id="608512"/>
    <lineage>
        <taxon>Eukaryota</taxon>
        <taxon>Viridiplantae</taxon>
        <taxon>Streptophyta</taxon>
        <taxon>Embryophyta</taxon>
        <taxon>Tracheophyta</taxon>
        <taxon>Spermatophyta</taxon>
        <taxon>Magnoliopsida</taxon>
        <taxon>eudicotyledons</taxon>
        <taxon>Gunneridae</taxon>
        <taxon>Pentapetalae</taxon>
        <taxon>asterids</taxon>
        <taxon>lamiids</taxon>
        <taxon>Lamiales</taxon>
        <taxon>Lamiaceae</taxon>
        <taxon>Nepetoideae</taxon>
        <taxon>Elsholtzieae</taxon>
        <taxon>Perilla</taxon>
    </lineage>
</organism>
<dbReference type="CDD" id="cd00014">
    <property type="entry name" value="CH_SF"/>
    <property type="match status" value="1"/>
</dbReference>